<dbReference type="AlphaFoldDB" id="T1GDR9"/>
<feature type="region of interest" description="Disordered" evidence="1">
    <location>
        <begin position="356"/>
        <end position="388"/>
    </location>
</feature>
<feature type="region of interest" description="Disordered" evidence="1">
    <location>
        <begin position="156"/>
        <end position="196"/>
    </location>
</feature>
<proteinExistence type="predicted"/>
<dbReference type="EMBL" id="CAQQ02185243">
    <property type="status" value="NOT_ANNOTATED_CDS"/>
    <property type="molecule type" value="Genomic_DNA"/>
</dbReference>
<evidence type="ECO:0000313" key="3">
    <source>
        <dbReference type="Proteomes" id="UP000015102"/>
    </source>
</evidence>
<reference evidence="2" key="2">
    <citation type="submission" date="2015-06" db="UniProtKB">
        <authorList>
            <consortium name="EnsemblMetazoa"/>
        </authorList>
    </citation>
    <scope>IDENTIFICATION</scope>
</reference>
<name>T1GDR9_MEGSC</name>
<reference evidence="3" key="1">
    <citation type="submission" date="2013-02" db="EMBL/GenBank/DDBJ databases">
        <authorList>
            <person name="Hughes D."/>
        </authorList>
    </citation>
    <scope>NUCLEOTIDE SEQUENCE</scope>
    <source>
        <strain>Durham</strain>
        <strain evidence="3">NC isolate 2 -- Noor lab</strain>
    </source>
</reference>
<dbReference type="HOGENOM" id="CLU_712876_0_0_1"/>
<evidence type="ECO:0000313" key="2">
    <source>
        <dbReference type="EnsemblMetazoa" id="MESCA001464-PA"/>
    </source>
</evidence>
<protein>
    <submittedName>
        <fullName evidence="2">Uncharacterized protein</fullName>
    </submittedName>
</protein>
<keyword evidence="3" id="KW-1185">Reference proteome</keyword>
<feature type="compositionally biased region" description="Polar residues" evidence="1">
    <location>
        <begin position="368"/>
        <end position="388"/>
    </location>
</feature>
<accession>T1GDR9</accession>
<sequence length="388" mass="43806">VLSRGLTSRIVQYHDNSTRRLNRSLSGTEAYNKPGQFPIVHLKTKEHIYKPPKNQNLSMVRIPPPERSVFQGSIVPSVNQSNSNPTAKYLNGTIHENQPILHPHHSNADLQPTRSVLEDLKAISRKRINNDELDAREISKKYKEVDDQNVSAAVLASVSSSLPEPPTSQTTKRQREIQNSPQSSGTSTLELSPSEKQVVKKRLYTKNNEILSSLSSSLVLLSPKRRNFDEKFLNEAIAQNKKEPKNDNRIVLPKLTDVDTWSMPEEEEPVIDKTCSEPNKQKNIIDNTETKSRPKITLFNKNYDECEVRKIPFENENAGKIQFIKPKKLSSLPNKSCYKEKAEQLKLEMMLKGLSGELNEKDEETVDSKTQVTIATSLPTPSKATSVT</sequence>
<feature type="compositionally biased region" description="Polar residues" evidence="1">
    <location>
        <begin position="167"/>
        <end position="195"/>
    </location>
</feature>
<organism evidence="2 3">
    <name type="scientific">Megaselia scalaris</name>
    <name type="common">Humpbacked fly</name>
    <name type="synonym">Phora scalaris</name>
    <dbReference type="NCBI Taxonomy" id="36166"/>
    <lineage>
        <taxon>Eukaryota</taxon>
        <taxon>Metazoa</taxon>
        <taxon>Ecdysozoa</taxon>
        <taxon>Arthropoda</taxon>
        <taxon>Hexapoda</taxon>
        <taxon>Insecta</taxon>
        <taxon>Pterygota</taxon>
        <taxon>Neoptera</taxon>
        <taxon>Endopterygota</taxon>
        <taxon>Diptera</taxon>
        <taxon>Brachycera</taxon>
        <taxon>Muscomorpha</taxon>
        <taxon>Platypezoidea</taxon>
        <taxon>Phoridae</taxon>
        <taxon>Megaseliini</taxon>
        <taxon>Megaselia</taxon>
    </lineage>
</organism>
<dbReference type="STRING" id="36166.T1GDR9"/>
<evidence type="ECO:0000256" key="1">
    <source>
        <dbReference type="SAM" id="MobiDB-lite"/>
    </source>
</evidence>
<dbReference type="Proteomes" id="UP000015102">
    <property type="component" value="Unassembled WGS sequence"/>
</dbReference>
<dbReference type="EnsemblMetazoa" id="MESCA001464-RA">
    <property type="protein sequence ID" value="MESCA001464-PA"/>
    <property type="gene ID" value="MESCA001464"/>
</dbReference>